<dbReference type="Proteomes" id="UP000236546">
    <property type="component" value="Unassembled WGS sequence"/>
</dbReference>
<organism evidence="2 3">
    <name type="scientific">Trichoderma gamsii</name>
    <dbReference type="NCBI Taxonomy" id="398673"/>
    <lineage>
        <taxon>Eukaryota</taxon>
        <taxon>Fungi</taxon>
        <taxon>Dikarya</taxon>
        <taxon>Ascomycota</taxon>
        <taxon>Pezizomycotina</taxon>
        <taxon>Sordariomycetes</taxon>
        <taxon>Hypocreomycetidae</taxon>
        <taxon>Hypocreales</taxon>
        <taxon>Hypocreaceae</taxon>
        <taxon>Trichoderma</taxon>
    </lineage>
</organism>
<protein>
    <recommendedName>
        <fullName evidence="1">2EXR domain-containing protein</fullName>
    </recommendedName>
</protein>
<name>A0A2K0TDH3_9HYPO</name>
<proteinExistence type="predicted"/>
<evidence type="ECO:0000313" key="3">
    <source>
        <dbReference type="Proteomes" id="UP000236546"/>
    </source>
</evidence>
<dbReference type="InterPro" id="IPR045518">
    <property type="entry name" value="2EXR"/>
</dbReference>
<gene>
    <name evidence="2" type="ORF">TGAMA5MH_04534</name>
</gene>
<sequence length="393" mass="45659">MPKRPAPENPQHRRVSKRLRIQNALFPRFEELPTEIRLQIWLTAVHQATVDRSIHVEMHPFLHVTDHSCIGRNGAFCGQHGSCSTVLNVDNVDHKQSICMVEGYFSSPKMLPSPEDAISPAALASLSLACRESRTAVLELYPKVLRILKYRWSEVDPFTESRLVRCRPETDVLVIYPVPESLRLSNPGEDGWRDQNEVKMSEFPNNERQFSAFKEIVSSFQHVAICVSEEFPEFNGEMRQECISGDFWPQDRIWPDNDIIARLLFFKSLRHLYIWVDPLCWPYESWRDGARSNNVEDIESTIQGAEMLRRESLGFLKDYNDAVKAQNTHSVADDTHWVPQPELLEHIGYCFPESWFMTMRLKAFGFRNMPSDAATTDELKCFWLKHAKRQFRS</sequence>
<feature type="domain" description="2EXR" evidence="1">
    <location>
        <begin position="26"/>
        <end position="173"/>
    </location>
</feature>
<dbReference type="Pfam" id="PF20150">
    <property type="entry name" value="2EXR"/>
    <property type="match status" value="1"/>
</dbReference>
<evidence type="ECO:0000313" key="2">
    <source>
        <dbReference type="EMBL" id="PNP43562.1"/>
    </source>
</evidence>
<dbReference type="OrthoDB" id="5061036at2759"/>
<comment type="caution">
    <text evidence="2">The sequence shown here is derived from an EMBL/GenBank/DDBJ whole genome shotgun (WGS) entry which is preliminary data.</text>
</comment>
<dbReference type="EMBL" id="MTYH01000037">
    <property type="protein sequence ID" value="PNP43562.1"/>
    <property type="molecule type" value="Genomic_DNA"/>
</dbReference>
<evidence type="ECO:0000259" key="1">
    <source>
        <dbReference type="Pfam" id="PF20150"/>
    </source>
</evidence>
<dbReference type="AlphaFoldDB" id="A0A2K0TDH3"/>
<accession>A0A2K0TDH3</accession>
<reference evidence="2 3" key="1">
    <citation type="submission" date="2017-02" db="EMBL/GenBank/DDBJ databases">
        <title>Genomes of Trichoderma spp. with biocontrol activity.</title>
        <authorList>
            <person name="Gardiner D."/>
            <person name="Kazan K."/>
            <person name="Vos C."/>
            <person name="Harvey P."/>
        </authorList>
    </citation>
    <scope>NUCLEOTIDE SEQUENCE [LARGE SCALE GENOMIC DNA]</scope>
    <source>
        <strain evidence="2 3">A5MH</strain>
    </source>
</reference>